<evidence type="ECO:0000259" key="7">
    <source>
        <dbReference type="Pfam" id="PF10035"/>
    </source>
</evidence>
<feature type="transmembrane region" description="Helical" evidence="6">
    <location>
        <begin position="181"/>
        <end position="200"/>
    </location>
</feature>
<dbReference type="EMBL" id="DSZY01000039">
    <property type="protein sequence ID" value="HGU41208.1"/>
    <property type="molecule type" value="Genomic_DNA"/>
</dbReference>
<dbReference type="Gene3D" id="3.30.70.120">
    <property type="match status" value="1"/>
</dbReference>
<dbReference type="InterPro" id="IPR019264">
    <property type="entry name" value="DUF2179"/>
</dbReference>
<dbReference type="CDD" id="cd16380">
    <property type="entry name" value="YitT_C"/>
    <property type="match status" value="1"/>
</dbReference>
<evidence type="ECO:0000256" key="4">
    <source>
        <dbReference type="ARBA" id="ARBA00022989"/>
    </source>
</evidence>
<feature type="transmembrane region" description="Helical" evidence="6">
    <location>
        <begin position="112"/>
        <end position="131"/>
    </location>
</feature>
<keyword evidence="4 6" id="KW-1133">Transmembrane helix</keyword>
<evidence type="ECO:0000256" key="2">
    <source>
        <dbReference type="ARBA" id="ARBA00022475"/>
    </source>
</evidence>
<feature type="transmembrane region" description="Helical" evidence="6">
    <location>
        <begin position="12"/>
        <end position="32"/>
    </location>
</feature>
<keyword evidence="5 6" id="KW-0472">Membrane</keyword>
<evidence type="ECO:0000256" key="1">
    <source>
        <dbReference type="ARBA" id="ARBA00004651"/>
    </source>
</evidence>
<dbReference type="InterPro" id="IPR051461">
    <property type="entry name" value="UPF0750_membrane"/>
</dbReference>
<keyword evidence="2" id="KW-1003">Cell membrane</keyword>
<evidence type="ECO:0000256" key="5">
    <source>
        <dbReference type="ARBA" id="ARBA00023136"/>
    </source>
</evidence>
<keyword evidence="3 6" id="KW-0812">Transmembrane</keyword>
<organism evidence="8">
    <name type="scientific">Fervidobacterium thailandense</name>
    <dbReference type="NCBI Taxonomy" id="1008305"/>
    <lineage>
        <taxon>Bacteria</taxon>
        <taxon>Thermotogati</taxon>
        <taxon>Thermotogota</taxon>
        <taxon>Thermotogae</taxon>
        <taxon>Thermotogales</taxon>
        <taxon>Fervidobacteriaceae</taxon>
        <taxon>Fervidobacterium</taxon>
    </lineage>
</organism>
<dbReference type="InterPro" id="IPR003740">
    <property type="entry name" value="YitT"/>
</dbReference>
<dbReference type="Pfam" id="PF02588">
    <property type="entry name" value="YitT_membrane"/>
    <property type="match status" value="1"/>
</dbReference>
<dbReference type="GO" id="GO:0005886">
    <property type="term" value="C:plasma membrane"/>
    <property type="evidence" value="ECO:0007669"/>
    <property type="project" value="UniProtKB-SubCell"/>
</dbReference>
<evidence type="ECO:0000256" key="3">
    <source>
        <dbReference type="ARBA" id="ARBA00022692"/>
    </source>
</evidence>
<comment type="caution">
    <text evidence="8">The sequence shown here is derived from an EMBL/GenBank/DDBJ whole genome shotgun (WGS) entry which is preliminary data.</text>
</comment>
<dbReference type="PIRSF" id="PIRSF006483">
    <property type="entry name" value="Membrane_protein_YitT"/>
    <property type="match status" value="1"/>
</dbReference>
<feature type="transmembrane region" description="Helical" evidence="6">
    <location>
        <begin position="151"/>
        <end position="174"/>
    </location>
</feature>
<sequence length="290" mass="31934">MDGYNLKEQIKEYVFSTIGVFVTALGLVIFFIPNNIAAGGASGLAMILHKLVGGIPIGVWLYILNILLFVLGFILVGKDFSFKTIYSTFMLNFFVDLLDRLLKIPKYQGSDLMLAVFFGNILTSIGMAIAFANNSSTGGTDIVAKILSKYFHTPIGTTLLMVDFAIGILAGFTFDARTGMYALLAIIIGGVMIDFVLRGLELSITVTIISQKNDEIKKYILENLERGATILKAVGAYSGRPFDVLYVALRRRELGEVLNVIRHIDPNAFVIVHEARYVLGEGFRKIDKVV</sequence>
<dbReference type="Pfam" id="PF10035">
    <property type="entry name" value="DUF2179"/>
    <property type="match status" value="1"/>
</dbReference>
<feature type="transmembrane region" description="Helical" evidence="6">
    <location>
        <begin position="52"/>
        <end position="76"/>
    </location>
</feature>
<gene>
    <name evidence="8" type="ORF">ENT77_08455</name>
</gene>
<accession>A0A7C5VPE8</accession>
<reference evidence="8" key="1">
    <citation type="journal article" date="2020" name="mSystems">
        <title>Genome- and Community-Level Interaction Insights into Carbon Utilization and Element Cycling Functions of Hydrothermarchaeota in Hydrothermal Sediment.</title>
        <authorList>
            <person name="Zhou Z."/>
            <person name="Liu Y."/>
            <person name="Xu W."/>
            <person name="Pan J."/>
            <person name="Luo Z.H."/>
            <person name="Li M."/>
        </authorList>
    </citation>
    <scope>NUCLEOTIDE SEQUENCE [LARGE SCALE GENOMIC DNA]</scope>
    <source>
        <strain evidence="8">SpSt-609</strain>
    </source>
</reference>
<name>A0A7C5VPE8_9BACT</name>
<evidence type="ECO:0000313" key="8">
    <source>
        <dbReference type="EMBL" id="HGU41208.1"/>
    </source>
</evidence>
<dbReference type="PANTHER" id="PTHR33545:SF5">
    <property type="entry name" value="UPF0750 MEMBRANE PROTEIN YITT"/>
    <property type="match status" value="1"/>
</dbReference>
<feature type="domain" description="DUF2179" evidence="7">
    <location>
        <begin position="226"/>
        <end position="280"/>
    </location>
</feature>
<evidence type="ECO:0000256" key="6">
    <source>
        <dbReference type="SAM" id="Phobius"/>
    </source>
</evidence>
<protein>
    <submittedName>
        <fullName evidence="8">YitT family protein</fullName>
    </submittedName>
</protein>
<comment type="subcellular location">
    <subcellularLocation>
        <location evidence="1">Cell membrane</location>
        <topology evidence="1">Multi-pass membrane protein</topology>
    </subcellularLocation>
</comment>
<dbReference type="AlphaFoldDB" id="A0A7C5VPE8"/>
<dbReference type="InterPro" id="IPR015867">
    <property type="entry name" value="N-reg_PII/ATP_PRibTrfase_C"/>
</dbReference>
<dbReference type="PANTHER" id="PTHR33545">
    <property type="entry name" value="UPF0750 MEMBRANE PROTEIN YITT-RELATED"/>
    <property type="match status" value="1"/>
</dbReference>
<proteinExistence type="predicted"/>